<proteinExistence type="predicted"/>
<accession>A0ABY3TNS5</accession>
<evidence type="ECO:0000313" key="2">
    <source>
        <dbReference type="Proteomes" id="UP001055337"/>
    </source>
</evidence>
<name>A0ABY3TNS5_9MYCO</name>
<dbReference type="RefSeq" id="WP_240179421.1">
    <property type="nucleotide sequence ID" value="NZ_CP092362.2"/>
</dbReference>
<dbReference type="EMBL" id="CP092362">
    <property type="protein sequence ID" value="ULN43102.1"/>
    <property type="molecule type" value="Genomic_DNA"/>
</dbReference>
<protein>
    <submittedName>
        <fullName evidence="1">Uncharacterized protein</fullName>
    </submittedName>
</protein>
<evidence type="ECO:0000313" key="1">
    <source>
        <dbReference type="EMBL" id="ULN43102.1"/>
    </source>
</evidence>
<reference evidence="1" key="1">
    <citation type="submission" date="2022-08" db="EMBL/GenBank/DDBJ databases">
        <title>Whole genome sequencing of non-tuberculosis mycobacteria type-strains.</title>
        <authorList>
            <person name="Igarashi Y."/>
            <person name="Osugi A."/>
            <person name="Mitarai S."/>
        </authorList>
    </citation>
    <scope>NUCLEOTIDE SEQUENCE</scope>
    <source>
        <strain evidence="1">JCM 16369</strain>
    </source>
</reference>
<gene>
    <name evidence="1" type="ORF">MI149_08525</name>
</gene>
<organism evidence="1 2">
    <name type="scientific">Mycolicibacterium crocinum</name>
    <dbReference type="NCBI Taxonomy" id="388459"/>
    <lineage>
        <taxon>Bacteria</taxon>
        <taxon>Bacillati</taxon>
        <taxon>Actinomycetota</taxon>
        <taxon>Actinomycetes</taxon>
        <taxon>Mycobacteriales</taxon>
        <taxon>Mycobacteriaceae</taxon>
        <taxon>Mycolicibacterium</taxon>
    </lineage>
</organism>
<keyword evidence="2" id="KW-1185">Reference proteome</keyword>
<dbReference type="Proteomes" id="UP001055337">
    <property type="component" value="Chromosome"/>
</dbReference>
<sequence length="89" mass="10558">MGNRFEDTYFSRENRFSLGFDREAGDHYASFPVTIGVIDYEEYYRLTPAQYEQFMTDQDAALVFIESCRRRERDELLIQKPGWNRGSAI</sequence>